<dbReference type="InterPro" id="IPR036396">
    <property type="entry name" value="Cyt_P450_sf"/>
</dbReference>
<evidence type="ECO:0000256" key="6">
    <source>
        <dbReference type="RuleBase" id="RU000461"/>
    </source>
</evidence>
<keyword evidence="4 5" id="KW-0408">Iron</keyword>
<evidence type="ECO:0000256" key="3">
    <source>
        <dbReference type="ARBA" id="ARBA00023002"/>
    </source>
</evidence>
<dbReference type="GO" id="GO:0020037">
    <property type="term" value="F:heme binding"/>
    <property type="evidence" value="ECO:0007669"/>
    <property type="project" value="InterPro"/>
</dbReference>
<dbReference type="Pfam" id="PF00067">
    <property type="entry name" value="p450"/>
    <property type="match status" value="1"/>
</dbReference>
<protein>
    <recommendedName>
        <fullName evidence="10">Cytochrome P450</fullName>
    </recommendedName>
</protein>
<feature type="transmembrane region" description="Helical" evidence="7">
    <location>
        <begin position="30"/>
        <end position="49"/>
    </location>
</feature>
<proteinExistence type="inferred from homology"/>
<dbReference type="InterPro" id="IPR001128">
    <property type="entry name" value="Cyt_P450"/>
</dbReference>
<dbReference type="PRINTS" id="PR00385">
    <property type="entry name" value="P450"/>
</dbReference>
<reference evidence="8" key="1">
    <citation type="submission" date="2023-08" db="EMBL/GenBank/DDBJ databases">
        <authorList>
            <person name="Audoor S."/>
            <person name="Bilcke G."/>
        </authorList>
    </citation>
    <scope>NUCLEOTIDE SEQUENCE</scope>
</reference>
<dbReference type="Proteomes" id="UP001295423">
    <property type="component" value="Unassembled WGS sequence"/>
</dbReference>
<organism evidence="8 9">
    <name type="scientific">Cylindrotheca closterium</name>
    <dbReference type="NCBI Taxonomy" id="2856"/>
    <lineage>
        <taxon>Eukaryota</taxon>
        <taxon>Sar</taxon>
        <taxon>Stramenopiles</taxon>
        <taxon>Ochrophyta</taxon>
        <taxon>Bacillariophyta</taxon>
        <taxon>Bacillariophyceae</taxon>
        <taxon>Bacillariophycidae</taxon>
        <taxon>Bacillariales</taxon>
        <taxon>Bacillariaceae</taxon>
        <taxon>Cylindrotheca</taxon>
    </lineage>
</organism>
<evidence type="ECO:0000256" key="2">
    <source>
        <dbReference type="ARBA" id="ARBA00022723"/>
    </source>
</evidence>
<evidence type="ECO:0000256" key="4">
    <source>
        <dbReference type="ARBA" id="ARBA00023004"/>
    </source>
</evidence>
<comment type="caution">
    <text evidence="8">The sequence shown here is derived from an EMBL/GenBank/DDBJ whole genome shotgun (WGS) entry which is preliminary data.</text>
</comment>
<dbReference type="GO" id="GO:0004497">
    <property type="term" value="F:monooxygenase activity"/>
    <property type="evidence" value="ECO:0007669"/>
    <property type="project" value="UniProtKB-KW"/>
</dbReference>
<evidence type="ECO:0000313" key="8">
    <source>
        <dbReference type="EMBL" id="CAJ1968008.1"/>
    </source>
</evidence>
<dbReference type="SUPFAM" id="SSF48264">
    <property type="entry name" value="Cytochrome P450"/>
    <property type="match status" value="1"/>
</dbReference>
<comment type="cofactor">
    <cofactor evidence="5">
        <name>heme</name>
        <dbReference type="ChEBI" id="CHEBI:30413"/>
    </cofactor>
</comment>
<name>A0AAD2GAZ6_9STRA</name>
<sequence length="535" mass="60897">MALSDLPSPFAQSAIAAITNLFPETCSQPGGLLVAVYYILLISIIHFYLRTRPLAIPSTLPGPKRFPYFGYLPHVLQHWHVWPTETTRLAKHFKQTWGGPLPKFGGLPGAYFYIHDVENVQHILSSRFDNYVKGDIWDRVLGEMLGVGIFAIDGDRWKVHRKLMSNMFSRNLLRHTAAITEKKLVGMFESFDKRCSEAEVKGDDGGFSINIQDVFFRLTIDVTSILTFDLDLYSVENEKQHEFALAFDELSDLCQKRFTDPFFEIKKLFRLTHRERRIPVLKGVVDEFAYKVISSKRRCAADGSPLGPDLLSRFIDHARQNDEEISNSELRDVIMNVLLAGRDTTACALSWTFYELTRHPEVVVKIVQEVESVCGVGKDAEYSYDTTAKLKYVHCVALEVLRLHPSVTNDPRYAVKDDVLPDGTRIPAGAGIDICIFAMGRKEEIWGNDALEFRPERFMGEKDPSAFKYPVFNAGPRTCLGRPLAIMNMKLVMSMLLTSEFEIVDSIGHDGNYYWTLVESMKGGFEVTIRRRKRL</sequence>
<dbReference type="PANTHER" id="PTHR24296">
    <property type="entry name" value="CYTOCHROME P450"/>
    <property type="match status" value="1"/>
</dbReference>
<comment type="similarity">
    <text evidence="1 6">Belongs to the cytochrome P450 family.</text>
</comment>
<dbReference type="GO" id="GO:0006629">
    <property type="term" value="P:lipid metabolic process"/>
    <property type="evidence" value="ECO:0007669"/>
    <property type="project" value="UniProtKB-ARBA"/>
</dbReference>
<keyword evidence="3 6" id="KW-0560">Oxidoreductase</keyword>
<keyword evidence="7" id="KW-1133">Transmembrane helix</keyword>
<feature type="binding site" description="axial binding residue" evidence="5">
    <location>
        <position position="479"/>
    </location>
    <ligand>
        <name>heme</name>
        <dbReference type="ChEBI" id="CHEBI:30413"/>
    </ligand>
    <ligandPart>
        <name>Fe</name>
        <dbReference type="ChEBI" id="CHEBI:18248"/>
    </ligandPart>
</feature>
<evidence type="ECO:0008006" key="10">
    <source>
        <dbReference type="Google" id="ProtNLM"/>
    </source>
</evidence>
<keyword evidence="9" id="KW-1185">Reference proteome</keyword>
<accession>A0AAD2GAZ6</accession>
<keyword evidence="7" id="KW-0472">Membrane</keyword>
<dbReference type="InterPro" id="IPR002401">
    <property type="entry name" value="Cyt_P450_E_grp-I"/>
</dbReference>
<keyword evidence="5 6" id="KW-0349">Heme</keyword>
<dbReference type="InterPro" id="IPR017972">
    <property type="entry name" value="Cyt_P450_CS"/>
</dbReference>
<evidence type="ECO:0000313" key="9">
    <source>
        <dbReference type="Proteomes" id="UP001295423"/>
    </source>
</evidence>
<keyword evidence="2 5" id="KW-0479">Metal-binding</keyword>
<dbReference type="PROSITE" id="PS00086">
    <property type="entry name" value="CYTOCHROME_P450"/>
    <property type="match status" value="1"/>
</dbReference>
<dbReference type="GO" id="GO:0005506">
    <property type="term" value="F:iron ion binding"/>
    <property type="evidence" value="ECO:0007669"/>
    <property type="project" value="InterPro"/>
</dbReference>
<dbReference type="PRINTS" id="PR00463">
    <property type="entry name" value="EP450I"/>
</dbReference>
<dbReference type="GO" id="GO:0016705">
    <property type="term" value="F:oxidoreductase activity, acting on paired donors, with incorporation or reduction of molecular oxygen"/>
    <property type="evidence" value="ECO:0007669"/>
    <property type="project" value="InterPro"/>
</dbReference>
<keyword evidence="7" id="KW-0812">Transmembrane</keyword>
<evidence type="ECO:0000256" key="7">
    <source>
        <dbReference type="SAM" id="Phobius"/>
    </source>
</evidence>
<gene>
    <name evidence="8" type="ORF">CYCCA115_LOCUS23041</name>
</gene>
<keyword evidence="6" id="KW-0503">Monooxygenase</keyword>
<evidence type="ECO:0000256" key="1">
    <source>
        <dbReference type="ARBA" id="ARBA00010617"/>
    </source>
</evidence>
<dbReference type="Gene3D" id="1.10.630.10">
    <property type="entry name" value="Cytochrome P450"/>
    <property type="match status" value="1"/>
</dbReference>
<evidence type="ECO:0000256" key="5">
    <source>
        <dbReference type="PIRSR" id="PIRSR602401-1"/>
    </source>
</evidence>
<dbReference type="EMBL" id="CAKOGP040002358">
    <property type="protein sequence ID" value="CAJ1968008.1"/>
    <property type="molecule type" value="Genomic_DNA"/>
</dbReference>
<dbReference type="AlphaFoldDB" id="A0AAD2GAZ6"/>